<feature type="domain" description="TonB-dependent receptor-like beta-barrel" evidence="18">
    <location>
        <begin position="289"/>
        <end position="701"/>
    </location>
</feature>
<dbReference type="InterPro" id="IPR036942">
    <property type="entry name" value="Beta-barrel_TonB_sf"/>
</dbReference>
<feature type="chain" id="PRO_5046637829" evidence="17">
    <location>
        <begin position="22"/>
        <end position="733"/>
    </location>
</feature>
<evidence type="ECO:0000256" key="16">
    <source>
        <dbReference type="RuleBase" id="RU003357"/>
    </source>
</evidence>
<keyword evidence="4 14" id="KW-1134">Transmembrane beta strand</keyword>
<evidence type="ECO:0000256" key="1">
    <source>
        <dbReference type="ARBA" id="ARBA00004571"/>
    </source>
</evidence>
<evidence type="ECO:0000256" key="10">
    <source>
        <dbReference type="ARBA" id="ARBA00023077"/>
    </source>
</evidence>
<dbReference type="Pfam" id="PF07715">
    <property type="entry name" value="Plug"/>
    <property type="match status" value="1"/>
</dbReference>
<dbReference type="Pfam" id="PF00593">
    <property type="entry name" value="TonB_dep_Rec_b-barrel"/>
    <property type="match status" value="1"/>
</dbReference>
<evidence type="ECO:0000313" key="21">
    <source>
        <dbReference type="Proteomes" id="UP001606300"/>
    </source>
</evidence>
<comment type="similarity">
    <text evidence="2 14 16">Belongs to the TonB-dependent receptor family.</text>
</comment>
<evidence type="ECO:0000256" key="2">
    <source>
        <dbReference type="ARBA" id="ARBA00009810"/>
    </source>
</evidence>
<evidence type="ECO:0000313" key="20">
    <source>
        <dbReference type="EMBL" id="MFG6414314.1"/>
    </source>
</evidence>
<evidence type="ECO:0000256" key="8">
    <source>
        <dbReference type="ARBA" id="ARBA00023004"/>
    </source>
</evidence>
<dbReference type="PROSITE" id="PS52016">
    <property type="entry name" value="TONB_DEPENDENT_REC_3"/>
    <property type="match status" value="1"/>
</dbReference>
<organism evidence="20 21">
    <name type="scientific">Pelomonas dachongensis</name>
    <dbReference type="NCBI Taxonomy" id="3299029"/>
    <lineage>
        <taxon>Bacteria</taxon>
        <taxon>Pseudomonadati</taxon>
        <taxon>Pseudomonadota</taxon>
        <taxon>Betaproteobacteria</taxon>
        <taxon>Burkholderiales</taxon>
        <taxon>Sphaerotilaceae</taxon>
        <taxon>Roseateles</taxon>
    </lineage>
</organism>
<dbReference type="PROSITE" id="PS01156">
    <property type="entry name" value="TONB_DEPENDENT_REC_2"/>
    <property type="match status" value="1"/>
</dbReference>
<dbReference type="Proteomes" id="UP001606300">
    <property type="component" value="Unassembled WGS sequence"/>
</dbReference>
<evidence type="ECO:0000259" key="19">
    <source>
        <dbReference type="Pfam" id="PF07715"/>
    </source>
</evidence>
<dbReference type="PANTHER" id="PTHR32552">
    <property type="entry name" value="FERRICHROME IRON RECEPTOR-RELATED"/>
    <property type="match status" value="1"/>
</dbReference>
<dbReference type="EMBL" id="JBIGHY010000003">
    <property type="protein sequence ID" value="MFG6414314.1"/>
    <property type="molecule type" value="Genomic_DNA"/>
</dbReference>
<accession>A0ABW7ELK1</accession>
<comment type="subcellular location">
    <subcellularLocation>
        <location evidence="1 14">Cell outer membrane</location>
        <topology evidence="1 14">Multi-pass membrane protein</topology>
    </subcellularLocation>
</comment>
<evidence type="ECO:0000259" key="18">
    <source>
        <dbReference type="Pfam" id="PF00593"/>
    </source>
</evidence>
<keyword evidence="5" id="KW-0410">Iron transport</keyword>
<dbReference type="Gene3D" id="2.170.130.10">
    <property type="entry name" value="TonB-dependent receptor, plug domain"/>
    <property type="match status" value="1"/>
</dbReference>
<dbReference type="InterPro" id="IPR037066">
    <property type="entry name" value="Plug_dom_sf"/>
</dbReference>
<dbReference type="InterPro" id="IPR012910">
    <property type="entry name" value="Plug_dom"/>
</dbReference>
<evidence type="ECO:0000256" key="13">
    <source>
        <dbReference type="ARBA" id="ARBA00023237"/>
    </source>
</evidence>
<evidence type="ECO:0000256" key="6">
    <source>
        <dbReference type="ARBA" id="ARBA00022692"/>
    </source>
</evidence>
<evidence type="ECO:0000256" key="14">
    <source>
        <dbReference type="PROSITE-ProRule" id="PRU01360"/>
    </source>
</evidence>
<dbReference type="InterPro" id="IPR010917">
    <property type="entry name" value="TonB_rcpt_CS"/>
</dbReference>
<keyword evidence="10 16" id="KW-0798">TonB box</keyword>
<evidence type="ECO:0000256" key="3">
    <source>
        <dbReference type="ARBA" id="ARBA00022448"/>
    </source>
</evidence>
<dbReference type="CDD" id="cd01347">
    <property type="entry name" value="ligand_gated_channel"/>
    <property type="match status" value="1"/>
</dbReference>
<dbReference type="SUPFAM" id="SSF56935">
    <property type="entry name" value="Porins"/>
    <property type="match status" value="1"/>
</dbReference>
<gene>
    <name evidence="20" type="ORF">ACG02S_10425</name>
</gene>
<proteinExistence type="inferred from homology"/>
<dbReference type="Gene3D" id="2.40.170.20">
    <property type="entry name" value="TonB-dependent receptor, beta-barrel domain"/>
    <property type="match status" value="1"/>
</dbReference>
<name>A0ABW7ELK1_9BURK</name>
<dbReference type="PANTHER" id="PTHR32552:SF84">
    <property type="entry name" value="TONB-DEPENDENT RECEPTOR-RELATED"/>
    <property type="match status" value="1"/>
</dbReference>
<evidence type="ECO:0000256" key="4">
    <source>
        <dbReference type="ARBA" id="ARBA00022452"/>
    </source>
</evidence>
<evidence type="ECO:0000256" key="12">
    <source>
        <dbReference type="ARBA" id="ARBA00023170"/>
    </source>
</evidence>
<sequence>MKFTLSAISAALLMLNTPAFADEGTSNEQLGRVEVSGARDRLKLEETPAAASRLGLTARETPATVQTLTQEDLQVRGLRTAREAFADIPGVIAGNVPGNPAAVMMRGFSGNAVSILQDGVRVSTSTVVQRDTNTWHFDRIEVLKGPASVLHGEGALAGVINKVTRKPTLDGTHVDALASYGSFNTSTLAAGANLQLSDNAAVRVDASQLQSDSLYDVDRNETRSRGLTASVLFKPSRDLSVLVAVDHYADRYDGTYQGVPLVQAAVAKDPSSILRSANGLVIDKALRHQNYNPDGAYSSADETTVRSRIDWQLGSGWSLGTDLTAYKADRAFVLSDTQTFVAPTTGFPNGSFSRTVQRFYHDHQFWNARTALSKAGELAGLRNRFTAGVELNHTDLSSLRQSSGTSALAAVDLYAPVVGSFPTADSAYTVGNVNFDSKLNTRALFAENALNLTPGWLLVAGLRWDDIDLKRGVTNFNVTPNTVQTSNPQYHPLSWRVGSTYDLSPATSIYAQVTSATAPVSTMLLQSIVNTGFKLTKGRSAEAGFKTMTADRRLSLTGAVYYIRQDDILTRDPANPSQTVQGGSQSSRGMELNAAANLGAGWTLGAGVGVVDAVYDKLVEAGGAVRTGNRPINTPVTTANGFVSYTVPDLPVSISGFVRHASGFFTDTANTIRVDGHTTLDATVAWKLSRSTTLTLRGRNLTNAFYGEYSGYPTTNIYLGAPRSAEVSLLARF</sequence>
<dbReference type="InterPro" id="IPR010105">
    <property type="entry name" value="TonB_sidphr_rcpt"/>
</dbReference>
<dbReference type="InterPro" id="IPR000531">
    <property type="entry name" value="Beta-barrel_TonB"/>
</dbReference>
<protein>
    <submittedName>
        <fullName evidence="20">TonB-dependent receptor</fullName>
    </submittedName>
</protein>
<evidence type="ECO:0000256" key="5">
    <source>
        <dbReference type="ARBA" id="ARBA00022496"/>
    </source>
</evidence>
<evidence type="ECO:0000256" key="9">
    <source>
        <dbReference type="ARBA" id="ARBA00023065"/>
    </source>
</evidence>
<dbReference type="InterPro" id="IPR039426">
    <property type="entry name" value="TonB-dep_rcpt-like"/>
</dbReference>
<keyword evidence="8" id="KW-0408">Iron</keyword>
<keyword evidence="11 14" id="KW-0472">Membrane</keyword>
<evidence type="ECO:0000256" key="17">
    <source>
        <dbReference type="SAM" id="SignalP"/>
    </source>
</evidence>
<keyword evidence="13 14" id="KW-0998">Cell outer membrane</keyword>
<dbReference type="NCBIfam" id="TIGR01783">
    <property type="entry name" value="TonB-siderophor"/>
    <property type="match status" value="1"/>
</dbReference>
<feature type="signal peptide" evidence="17">
    <location>
        <begin position="1"/>
        <end position="21"/>
    </location>
</feature>
<keyword evidence="3 14" id="KW-0813">Transport</keyword>
<evidence type="ECO:0000256" key="15">
    <source>
        <dbReference type="PROSITE-ProRule" id="PRU10144"/>
    </source>
</evidence>
<evidence type="ECO:0000256" key="7">
    <source>
        <dbReference type="ARBA" id="ARBA00022729"/>
    </source>
</evidence>
<evidence type="ECO:0000256" key="11">
    <source>
        <dbReference type="ARBA" id="ARBA00023136"/>
    </source>
</evidence>
<keyword evidence="21" id="KW-1185">Reference proteome</keyword>
<feature type="short sequence motif" description="TonB C-terminal box" evidence="15">
    <location>
        <begin position="716"/>
        <end position="733"/>
    </location>
</feature>
<keyword evidence="12 20" id="KW-0675">Receptor</keyword>
<keyword evidence="7 17" id="KW-0732">Signal</keyword>
<feature type="domain" description="TonB-dependent receptor plug" evidence="19">
    <location>
        <begin position="58"/>
        <end position="159"/>
    </location>
</feature>
<comment type="caution">
    <text evidence="20">The sequence shown here is derived from an EMBL/GenBank/DDBJ whole genome shotgun (WGS) entry which is preliminary data.</text>
</comment>
<keyword evidence="6 14" id="KW-0812">Transmembrane</keyword>
<keyword evidence="9" id="KW-0406">Ion transport</keyword>
<reference evidence="20 21" key="1">
    <citation type="submission" date="2024-09" db="EMBL/GenBank/DDBJ databases">
        <title>Novel species of the genus Pelomonas and Roseateles isolated from streams.</title>
        <authorList>
            <person name="Lu H."/>
        </authorList>
    </citation>
    <scope>NUCLEOTIDE SEQUENCE [LARGE SCALE GENOMIC DNA]</scope>
    <source>
        <strain evidence="20 21">DC23W</strain>
    </source>
</reference>
<dbReference type="RefSeq" id="WP_394470391.1">
    <property type="nucleotide sequence ID" value="NZ_JBIGHY010000003.1"/>
</dbReference>